<keyword evidence="3" id="KW-0963">Cytoplasm</keyword>
<dbReference type="GO" id="GO:0015937">
    <property type="term" value="P:coenzyme A biosynthetic process"/>
    <property type="evidence" value="ECO:0007669"/>
    <property type="project" value="UniProtKB-UniRule"/>
</dbReference>
<comment type="similarity">
    <text evidence="3">Belongs to the CoaE family.</text>
</comment>
<comment type="subcellular location">
    <subcellularLocation>
        <location evidence="3">Cytoplasm</location>
    </subcellularLocation>
</comment>
<dbReference type="GO" id="GO:0005524">
    <property type="term" value="F:ATP binding"/>
    <property type="evidence" value="ECO:0007669"/>
    <property type="project" value="UniProtKB-UniRule"/>
</dbReference>
<evidence type="ECO:0000256" key="2">
    <source>
        <dbReference type="ARBA" id="ARBA00022840"/>
    </source>
</evidence>
<dbReference type="GO" id="GO:0005737">
    <property type="term" value="C:cytoplasm"/>
    <property type="evidence" value="ECO:0007669"/>
    <property type="project" value="UniProtKB-SubCell"/>
</dbReference>
<dbReference type="PANTHER" id="PTHR10695">
    <property type="entry name" value="DEPHOSPHO-COA KINASE-RELATED"/>
    <property type="match status" value="1"/>
</dbReference>
<dbReference type="AlphaFoldDB" id="A0A6M0R650"/>
<dbReference type="InterPro" id="IPR001977">
    <property type="entry name" value="Depp_CoAkinase"/>
</dbReference>
<comment type="caution">
    <text evidence="5">The sequence shown here is derived from an EMBL/GenBank/DDBJ whole genome shotgun (WGS) entry which is preliminary data.</text>
</comment>
<keyword evidence="3" id="KW-0173">Coenzyme A biosynthesis</keyword>
<dbReference type="NCBIfam" id="TIGR00152">
    <property type="entry name" value="dephospho-CoA kinase"/>
    <property type="match status" value="1"/>
</dbReference>
<dbReference type="InterPro" id="IPR027417">
    <property type="entry name" value="P-loop_NTPase"/>
</dbReference>
<dbReference type="HAMAP" id="MF_00376">
    <property type="entry name" value="Dephospho_CoA_kinase"/>
    <property type="match status" value="1"/>
</dbReference>
<keyword evidence="3 5" id="KW-0808">Transferase</keyword>
<evidence type="ECO:0000313" key="5">
    <source>
        <dbReference type="EMBL" id="NEZ45653.1"/>
    </source>
</evidence>
<dbReference type="EMBL" id="SXDP01000001">
    <property type="protein sequence ID" value="NEZ45653.1"/>
    <property type="molecule type" value="Genomic_DNA"/>
</dbReference>
<reference evidence="5 6" key="1">
    <citation type="submission" date="2019-04" db="EMBL/GenBank/DDBJ databases">
        <title>Genome sequencing of Clostridium botulinum Groups I-IV and Clostridium butyricum.</title>
        <authorList>
            <person name="Brunt J."/>
            <person name="Van Vliet A.H.M."/>
            <person name="Stringer S.C."/>
            <person name="Carter A.T."/>
            <person name="Peck M.W."/>
        </authorList>
    </citation>
    <scope>NUCLEOTIDE SEQUENCE [LARGE SCALE GENOMIC DNA]</scope>
    <source>
        <strain evidence="5 6">IFR 18/094</strain>
    </source>
</reference>
<protein>
    <recommendedName>
        <fullName evidence="3 4">Dephospho-CoA kinase</fullName>
        <ecNumber evidence="3 4">2.7.1.24</ecNumber>
    </recommendedName>
    <alternativeName>
        <fullName evidence="3">Dephosphocoenzyme A kinase</fullName>
    </alternativeName>
</protein>
<evidence type="ECO:0000313" key="6">
    <source>
        <dbReference type="Proteomes" id="UP000473885"/>
    </source>
</evidence>
<gene>
    <name evidence="3" type="primary">coaE</name>
    <name evidence="5" type="ORF">FDF74_00330</name>
</gene>
<name>A0A6M0R650_9CLOT</name>
<keyword evidence="2 3" id="KW-0067">ATP-binding</keyword>
<dbReference type="CDD" id="cd02022">
    <property type="entry name" value="DPCK"/>
    <property type="match status" value="1"/>
</dbReference>
<comment type="pathway">
    <text evidence="3">Cofactor biosynthesis; coenzyme A biosynthesis; CoA from (R)-pantothenate: step 5/5.</text>
</comment>
<comment type="catalytic activity">
    <reaction evidence="3">
        <text>3'-dephospho-CoA + ATP = ADP + CoA + H(+)</text>
        <dbReference type="Rhea" id="RHEA:18245"/>
        <dbReference type="ChEBI" id="CHEBI:15378"/>
        <dbReference type="ChEBI" id="CHEBI:30616"/>
        <dbReference type="ChEBI" id="CHEBI:57287"/>
        <dbReference type="ChEBI" id="CHEBI:57328"/>
        <dbReference type="ChEBI" id="CHEBI:456216"/>
        <dbReference type="EC" id="2.7.1.24"/>
    </reaction>
</comment>
<proteinExistence type="inferred from homology"/>
<dbReference type="PANTHER" id="PTHR10695:SF46">
    <property type="entry name" value="BIFUNCTIONAL COENZYME A SYNTHASE-RELATED"/>
    <property type="match status" value="1"/>
</dbReference>
<keyword evidence="3 5" id="KW-0418">Kinase</keyword>
<sequence length="212" mass="24509">MMMEKGILKIGLTGGIGSGKSTVSAMIKNKGIPVVDADLVAREVLYIYPEILQQVREIFGEKFINEQGELKRREFGNFIFKYKDKRIAYEKIIMPFIIKESFNKVHCIERQGKKICVLDAPTLIEQGLYKDMDFNILVWVDKNTQISRVMQRDNLNKQQVVNRMVSQIPMEQKIKLVDFIIDNSKDLNNTKLQIDEILELIKSKLEKRGGVL</sequence>
<dbReference type="Gene3D" id="3.40.50.300">
    <property type="entry name" value="P-loop containing nucleotide triphosphate hydrolases"/>
    <property type="match status" value="1"/>
</dbReference>
<organism evidence="5 6">
    <name type="scientific">Clostridium niameyense</name>
    <dbReference type="NCBI Taxonomy" id="1622073"/>
    <lineage>
        <taxon>Bacteria</taxon>
        <taxon>Bacillati</taxon>
        <taxon>Bacillota</taxon>
        <taxon>Clostridia</taxon>
        <taxon>Eubacteriales</taxon>
        <taxon>Clostridiaceae</taxon>
        <taxon>Clostridium</taxon>
    </lineage>
</organism>
<dbReference type="EC" id="2.7.1.24" evidence="3 4"/>
<dbReference type="UniPathway" id="UPA00241">
    <property type="reaction ID" value="UER00356"/>
</dbReference>
<dbReference type="PROSITE" id="PS51219">
    <property type="entry name" value="DPCK"/>
    <property type="match status" value="1"/>
</dbReference>
<dbReference type="GO" id="GO:0004140">
    <property type="term" value="F:dephospho-CoA kinase activity"/>
    <property type="evidence" value="ECO:0007669"/>
    <property type="project" value="UniProtKB-UniRule"/>
</dbReference>
<evidence type="ECO:0000256" key="3">
    <source>
        <dbReference type="HAMAP-Rule" id="MF_00376"/>
    </source>
</evidence>
<accession>A0A6M0R650</accession>
<dbReference type="SUPFAM" id="SSF52540">
    <property type="entry name" value="P-loop containing nucleoside triphosphate hydrolases"/>
    <property type="match status" value="1"/>
</dbReference>
<feature type="binding site" evidence="3">
    <location>
        <begin position="17"/>
        <end position="22"/>
    </location>
    <ligand>
        <name>ATP</name>
        <dbReference type="ChEBI" id="CHEBI:30616"/>
    </ligand>
</feature>
<keyword evidence="6" id="KW-1185">Reference proteome</keyword>
<dbReference type="Proteomes" id="UP000473885">
    <property type="component" value="Unassembled WGS sequence"/>
</dbReference>
<evidence type="ECO:0000256" key="1">
    <source>
        <dbReference type="ARBA" id="ARBA00022741"/>
    </source>
</evidence>
<keyword evidence="1 3" id="KW-0547">Nucleotide-binding</keyword>
<evidence type="ECO:0000256" key="4">
    <source>
        <dbReference type="NCBIfam" id="TIGR00152"/>
    </source>
</evidence>
<dbReference type="Pfam" id="PF01121">
    <property type="entry name" value="CoaE"/>
    <property type="match status" value="1"/>
</dbReference>
<comment type="function">
    <text evidence="3">Catalyzes the phosphorylation of the 3'-hydroxyl group of dephosphocoenzyme A to form coenzyme A.</text>
</comment>